<dbReference type="RefSeq" id="WP_289410114.1">
    <property type="nucleotide sequence ID" value="NZ_JAUCDY010000003.1"/>
</dbReference>
<comment type="caution">
    <text evidence="1">The sequence shown here is derived from an EMBL/GenBank/DDBJ whole genome shotgun (WGS) entry which is preliminary data.</text>
</comment>
<evidence type="ECO:0000313" key="1">
    <source>
        <dbReference type="EMBL" id="MDM7857460.1"/>
    </source>
</evidence>
<dbReference type="Gene3D" id="3.40.30.10">
    <property type="entry name" value="Glutaredoxin"/>
    <property type="match status" value="1"/>
</dbReference>
<dbReference type="SUPFAM" id="SSF52833">
    <property type="entry name" value="Thioredoxin-like"/>
    <property type="match status" value="1"/>
</dbReference>
<dbReference type="EMBL" id="JAUCDY010000003">
    <property type="protein sequence ID" value="MDM7857460.1"/>
    <property type="molecule type" value="Genomic_DNA"/>
</dbReference>
<name>A0ABT7SMR3_9GAMM</name>
<dbReference type="PANTHER" id="PTHR33558">
    <property type="entry name" value="GLUTAREDOXIN-LIKE PROTEIN C5ORF63 HOMOLOG"/>
    <property type="match status" value="1"/>
</dbReference>
<dbReference type="InterPro" id="IPR008554">
    <property type="entry name" value="Glutaredoxin-like"/>
</dbReference>
<dbReference type="InterPro" id="IPR052565">
    <property type="entry name" value="Glutaredoxin-like_YDR286C"/>
</dbReference>
<protein>
    <submittedName>
        <fullName evidence="1">Glutaredoxin family protein</fullName>
    </submittedName>
</protein>
<dbReference type="Pfam" id="PF05768">
    <property type="entry name" value="Glrx-like"/>
    <property type="match status" value="1"/>
</dbReference>
<reference evidence="1 2" key="1">
    <citation type="submission" date="2023-06" db="EMBL/GenBank/DDBJ databases">
        <title>Thiopseudomonas sp. CY1220 draft genome sequence.</title>
        <authorList>
            <person name="Zhao G."/>
            <person name="An M."/>
        </authorList>
    </citation>
    <scope>NUCLEOTIDE SEQUENCE [LARGE SCALE GENOMIC DNA]</scope>
    <source>
        <strain evidence="1 2">CY1220</strain>
    </source>
</reference>
<keyword evidence="2" id="KW-1185">Reference proteome</keyword>
<dbReference type="Proteomes" id="UP001241056">
    <property type="component" value="Unassembled WGS sequence"/>
</dbReference>
<evidence type="ECO:0000313" key="2">
    <source>
        <dbReference type="Proteomes" id="UP001241056"/>
    </source>
</evidence>
<dbReference type="PANTHER" id="PTHR33558:SF1">
    <property type="entry name" value="GLUTAREDOXIN-LIKE PROTEIN C5ORF63 HOMOLOG"/>
    <property type="match status" value="1"/>
</dbReference>
<sequence>MLHCILFSTLGCHLCDEAEAILAPLLSVLPLQIEWVDIIEKEEWVERYGIHIPVVMRLDTQAELYWPFTTEQAYAFLK</sequence>
<gene>
    <name evidence="1" type="ORF">QEZ41_04110</name>
</gene>
<accession>A0ABT7SMR3</accession>
<dbReference type="InterPro" id="IPR036249">
    <property type="entry name" value="Thioredoxin-like_sf"/>
</dbReference>
<organism evidence="1 2">
    <name type="scientific">Thiopseudomonas acetoxidans</name>
    <dbReference type="NCBI Taxonomy" id="3041622"/>
    <lineage>
        <taxon>Bacteria</taxon>
        <taxon>Pseudomonadati</taxon>
        <taxon>Pseudomonadota</taxon>
        <taxon>Gammaproteobacteria</taxon>
        <taxon>Pseudomonadales</taxon>
        <taxon>Pseudomonadaceae</taxon>
        <taxon>Thiopseudomonas</taxon>
    </lineage>
</organism>
<proteinExistence type="predicted"/>